<protein>
    <submittedName>
        <fullName evidence="1">Uncharacterized protein</fullName>
    </submittedName>
</protein>
<comment type="caution">
    <text evidence="1">The sequence shown here is derived from an EMBL/GenBank/DDBJ whole genome shotgun (WGS) entry which is preliminary data.</text>
</comment>
<gene>
    <name evidence="1" type="ORF">HK415_11215</name>
</gene>
<organism evidence="1 2">
    <name type="scientific">Ramlibacter montanisoli</name>
    <dbReference type="NCBI Taxonomy" id="2732512"/>
    <lineage>
        <taxon>Bacteria</taxon>
        <taxon>Pseudomonadati</taxon>
        <taxon>Pseudomonadota</taxon>
        <taxon>Betaproteobacteria</taxon>
        <taxon>Burkholderiales</taxon>
        <taxon>Comamonadaceae</taxon>
        <taxon>Ramlibacter</taxon>
    </lineage>
</organism>
<reference evidence="1 2" key="2">
    <citation type="submission" date="2020-06" db="EMBL/GenBank/DDBJ databases">
        <title>Ramlibacter rhizophilus sp. nov., isolated from rhizosphere soil of national flower Mugunghwa from South Korea.</title>
        <authorList>
            <person name="Zheng-Fei Y."/>
            <person name="Huan T."/>
        </authorList>
    </citation>
    <scope>NUCLEOTIDE SEQUENCE [LARGE SCALE GENOMIC DNA]</scope>
    <source>
        <strain evidence="1 2">B156</strain>
    </source>
</reference>
<keyword evidence="2" id="KW-1185">Reference proteome</keyword>
<dbReference type="AlphaFoldDB" id="A0A849KP78"/>
<accession>A0A849KP78</accession>
<dbReference type="RefSeq" id="WP_171559054.1">
    <property type="nucleotide sequence ID" value="NZ_JABFCS010000001.1"/>
</dbReference>
<dbReference type="EMBL" id="JABFCS010000001">
    <property type="protein sequence ID" value="NNU43599.1"/>
    <property type="molecule type" value="Genomic_DNA"/>
</dbReference>
<reference evidence="1 2" key="1">
    <citation type="submission" date="2020-05" db="EMBL/GenBank/DDBJ databases">
        <authorList>
            <person name="Khan S.A."/>
            <person name="Jeon C.O."/>
            <person name="Chun B.H."/>
        </authorList>
    </citation>
    <scope>NUCLEOTIDE SEQUENCE [LARGE SCALE GENOMIC DNA]</scope>
    <source>
        <strain evidence="1 2">B156</strain>
    </source>
</reference>
<name>A0A849KP78_9BURK</name>
<proteinExistence type="predicted"/>
<dbReference type="Proteomes" id="UP000552954">
    <property type="component" value="Unassembled WGS sequence"/>
</dbReference>
<evidence type="ECO:0000313" key="1">
    <source>
        <dbReference type="EMBL" id="NNU43599.1"/>
    </source>
</evidence>
<sequence length="116" mass="12572">MPGARPVPPERPDPLPHHRLRIAHRHGLHAAIQPALAHLHAVGRQVEVRQGADPADDVVLRRGLEGDAAFQHDFQLDRLAVDGDARADPVLVRAQFADTLQGARPAGPVNAVRNAR</sequence>
<evidence type="ECO:0000313" key="2">
    <source>
        <dbReference type="Proteomes" id="UP000552954"/>
    </source>
</evidence>